<organism evidence="1 2">
    <name type="scientific">Avena sativa</name>
    <name type="common">Oat</name>
    <dbReference type="NCBI Taxonomy" id="4498"/>
    <lineage>
        <taxon>Eukaryota</taxon>
        <taxon>Viridiplantae</taxon>
        <taxon>Streptophyta</taxon>
        <taxon>Embryophyta</taxon>
        <taxon>Tracheophyta</taxon>
        <taxon>Spermatophyta</taxon>
        <taxon>Magnoliopsida</taxon>
        <taxon>Liliopsida</taxon>
        <taxon>Poales</taxon>
        <taxon>Poaceae</taxon>
        <taxon>BOP clade</taxon>
        <taxon>Pooideae</taxon>
        <taxon>Poodae</taxon>
        <taxon>Poeae</taxon>
        <taxon>Poeae Chloroplast Group 1 (Aveneae type)</taxon>
        <taxon>Aveninae</taxon>
        <taxon>Avena</taxon>
    </lineage>
</organism>
<keyword evidence="2" id="KW-1185">Reference proteome</keyword>
<evidence type="ECO:0000313" key="2">
    <source>
        <dbReference type="Proteomes" id="UP001732700"/>
    </source>
</evidence>
<protein>
    <submittedName>
        <fullName evidence="1">Uncharacterized protein</fullName>
    </submittedName>
</protein>
<sequence length="477" mass="53046">MEELPSSTVDDTLVRGTKDCEQRRRSIAPPDAAAAAAAGWSGLPDDLLIMAALDVPSLIRSGAVCRSWRDACNTFPLPALKQAPCLLYACDEYGPSDAALYCPSVDATFRIPFPGPPHHKRGFVFSCNGWVFAADEVGNPYLFNPITGVHATLPSVKTIMGRDEDDDHYYDDEGKHVVFDGVSRIGVIWARHEAYVRVAISSAAEVAACTVVIVHPPEHRLSFARPGDKTWTLLPDDIRLVSDVLYNEKDGLFYILHSRGSISTLDLISGPSPSVATIMGNVVRGSVADMYIALMPSGELLQVWRMRDLVGTPLKCRWAYRDIRRYVLQDCIDFATENDNNKPTNLQANDDQDDEPSDAEKDDQVSTHKLLVFMVNFETQKLVELGDIGDHAIFLGFNAAVCLPTKDLSPLEPNHAYMTDDCSVYGPMLRKDLCIWNINKRSIQNIMDAWTIMHSWLDLPAPIWIAKVLDSSMEKRY</sequence>
<reference evidence="1" key="1">
    <citation type="submission" date="2021-05" db="EMBL/GenBank/DDBJ databases">
        <authorList>
            <person name="Scholz U."/>
            <person name="Mascher M."/>
            <person name="Fiebig A."/>
        </authorList>
    </citation>
    <scope>NUCLEOTIDE SEQUENCE [LARGE SCALE GENOMIC DNA]</scope>
</reference>
<dbReference type="EnsemblPlants" id="AVESA.00010b.r2.2AG0239040.1">
    <property type="protein sequence ID" value="AVESA.00010b.r2.2AG0239040.1.CDS.1"/>
    <property type="gene ID" value="AVESA.00010b.r2.2AG0239040"/>
</dbReference>
<reference evidence="1" key="2">
    <citation type="submission" date="2025-09" db="UniProtKB">
        <authorList>
            <consortium name="EnsemblPlants"/>
        </authorList>
    </citation>
    <scope>IDENTIFICATION</scope>
</reference>
<accession>A0ACD5UFL5</accession>
<name>A0ACD5UFL5_AVESA</name>
<evidence type="ECO:0000313" key="1">
    <source>
        <dbReference type="EnsemblPlants" id="AVESA.00010b.r2.2AG0239040.1.CDS.1"/>
    </source>
</evidence>
<proteinExistence type="predicted"/>
<dbReference type="Proteomes" id="UP001732700">
    <property type="component" value="Chromosome 2A"/>
</dbReference>